<accession>K5V4M0</accession>
<keyword evidence="9 11" id="KW-0627">Porphyrin biosynthesis</keyword>
<dbReference type="GO" id="GO:0006782">
    <property type="term" value="P:protoporphyrinogen IX biosynthetic process"/>
    <property type="evidence" value="ECO:0007669"/>
    <property type="project" value="UniProtKB-UniRule"/>
</dbReference>
<dbReference type="Pfam" id="PF01593">
    <property type="entry name" value="Amino_oxidase"/>
    <property type="match status" value="1"/>
</dbReference>
<evidence type="ECO:0000256" key="4">
    <source>
        <dbReference type="ARBA" id="ARBA00012867"/>
    </source>
</evidence>
<evidence type="ECO:0000256" key="10">
    <source>
        <dbReference type="ARBA" id="ARBA00047554"/>
    </source>
</evidence>
<comment type="catalytic activity">
    <reaction evidence="10 11">
        <text>protoporphyrinogen IX + 3 O2 = protoporphyrin IX + 3 H2O2</text>
        <dbReference type="Rhea" id="RHEA:25576"/>
        <dbReference type="ChEBI" id="CHEBI:15379"/>
        <dbReference type="ChEBI" id="CHEBI:16240"/>
        <dbReference type="ChEBI" id="CHEBI:57306"/>
        <dbReference type="ChEBI" id="CHEBI:57307"/>
        <dbReference type="EC" id="1.3.3.4"/>
    </reaction>
</comment>
<dbReference type="InterPro" id="IPR002937">
    <property type="entry name" value="Amino_oxidase"/>
</dbReference>
<dbReference type="NCBIfam" id="TIGR00562">
    <property type="entry name" value="proto_IX_ox"/>
    <property type="match status" value="1"/>
</dbReference>
<sequence length="633" mass="68265">MPAPTHISVIGGGLSGLSSAYHLSRRFPTAKVTLLEQSPRLGGWVHSERVHVQDDKGNEAGILLERGPRTLRPNSKAVLELINLLELQRSLLVVPKTAAAARTRFLHIPGTRGLTALPSSVTSLLATPLGRAIALAGAREPLRSYPSAIRLAAEDGDESLHEFLSTRLGPELARVLGSALVHGIYAADSKLLSVRAAFPSLWGLAEDGRGSILRGVLSRILKSRSPEPSANDYDLGEVPRIMQTASIFSFEEGMTAFAAALEKAVIEHPNTEILKNDKVDVVQKDTADGDVTIRTQSGRIVSASHLVSAMPLPALHTLLERSSLPSLPHLTANPTSSVIVVNVVFPPTPPGQPIHPTGFGYLIPRDQDWNASVLGTVFDACALGGQDTYPSVDAPKFTKMTMMIRAEPSAPPVTQDAVLAYLTEHLAPAHPLPRPVYFSANIMHECIPTPIVGHVQRMKELRNAVWREWGERLDVIGAGVGGVSPIHPTGFGYLIPRDQDWNASVLGTVFDACALGGQDTYPSVDAPKFTKMTMMIRAEPSAPPVTQDAVLAYLTEHLAPAHPLPRPVYFSANIMHECIPTPIVGHVQRMKELRNAVWREWGERLDVIGAGVGGVSVGDCIEQGRQVGRAWDH</sequence>
<dbReference type="FunCoup" id="K5V4M0">
    <property type="interactions" value="215"/>
</dbReference>
<keyword evidence="7 11" id="KW-0560">Oxidoreductase</keyword>
<dbReference type="OrthoDB" id="438553at2759"/>
<dbReference type="InterPro" id="IPR036188">
    <property type="entry name" value="FAD/NAD-bd_sf"/>
</dbReference>
<evidence type="ECO:0000256" key="3">
    <source>
        <dbReference type="ARBA" id="ARBA00010551"/>
    </source>
</evidence>
<dbReference type="Gene3D" id="3.50.50.60">
    <property type="entry name" value="FAD/NAD(P)-binding domain"/>
    <property type="match status" value="2"/>
</dbReference>
<evidence type="ECO:0000256" key="7">
    <source>
        <dbReference type="ARBA" id="ARBA00023002"/>
    </source>
</evidence>
<keyword evidence="6 11" id="KW-0274">FAD</keyword>
<dbReference type="RefSeq" id="XP_007392918.1">
    <property type="nucleotide sequence ID" value="XM_007392856.1"/>
</dbReference>
<gene>
    <name evidence="13" type="ORF">PHACADRAFT_182091</name>
</gene>
<dbReference type="STRING" id="650164.K5V4M0"/>
<evidence type="ECO:0000256" key="6">
    <source>
        <dbReference type="ARBA" id="ARBA00022827"/>
    </source>
</evidence>
<dbReference type="AlphaFoldDB" id="K5V4M0"/>
<dbReference type="PANTHER" id="PTHR42923">
    <property type="entry name" value="PROTOPORPHYRINOGEN OXIDASE"/>
    <property type="match status" value="1"/>
</dbReference>
<comment type="similarity">
    <text evidence="3 11">Belongs to the protoporphyrinogen/coproporphyrinogen oxidase family. Protoporphyrinogen oxidase subfamily.</text>
</comment>
<evidence type="ECO:0000313" key="14">
    <source>
        <dbReference type="Proteomes" id="UP000008370"/>
    </source>
</evidence>
<keyword evidence="14" id="KW-1185">Reference proteome</keyword>
<evidence type="ECO:0000256" key="8">
    <source>
        <dbReference type="ARBA" id="ARBA00023133"/>
    </source>
</evidence>
<dbReference type="GO" id="GO:0005743">
    <property type="term" value="C:mitochondrial inner membrane"/>
    <property type="evidence" value="ECO:0007669"/>
    <property type="project" value="UniProtKB-SubCell"/>
</dbReference>
<evidence type="ECO:0000313" key="13">
    <source>
        <dbReference type="EMBL" id="EKM57571.1"/>
    </source>
</evidence>
<keyword evidence="8 11" id="KW-0350">Heme biosynthesis</keyword>
<comment type="pathway">
    <text evidence="2 11">Porphyrin-containing compound metabolism; protoporphyrin-IX biosynthesis; protoporphyrin-IX from protoporphyrinogen-IX: step 1/1.</text>
</comment>
<dbReference type="PANTHER" id="PTHR42923:SF3">
    <property type="entry name" value="PROTOPORPHYRINOGEN OXIDASE"/>
    <property type="match status" value="1"/>
</dbReference>
<dbReference type="HOGENOM" id="CLU_009629_1_1_1"/>
<evidence type="ECO:0000259" key="12">
    <source>
        <dbReference type="Pfam" id="PF01593"/>
    </source>
</evidence>
<keyword evidence="5 11" id="KW-0285">Flavoprotein</keyword>
<name>K5V4M0_PHACS</name>
<dbReference type="SUPFAM" id="SSF54373">
    <property type="entry name" value="FAD-linked reductases, C-terminal domain"/>
    <property type="match status" value="2"/>
</dbReference>
<evidence type="ECO:0000256" key="5">
    <source>
        <dbReference type="ARBA" id="ARBA00022630"/>
    </source>
</evidence>
<comment type="function">
    <text evidence="1 11">Catalyzes the 6-electron oxidation of protoporphyrinogen-IX to form protoporphyrin-IX.</text>
</comment>
<organism evidence="13 14">
    <name type="scientific">Phanerochaete carnosa (strain HHB-10118-sp)</name>
    <name type="common">White-rot fungus</name>
    <name type="synonym">Peniophora carnosa</name>
    <dbReference type="NCBI Taxonomy" id="650164"/>
    <lineage>
        <taxon>Eukaryota</taxon>
        <taxon>Fungi</taxon>
        <taxon>Dikarya</taxon>
        <taxon>Basidiomycota</taxon>
        <taxon>Agaricomycotina</taxon>
        <taxon>Agaricomycetes</taxon>
        <taxon>Polyporales</taxon>
        <taxon>Phanerochaetaceae</taxon>
        <taxon>Phanerochaete</taxon>
    </lineage>
</organism>
<dbReference type="GeneID" id="18910065"/>
<evidence type="ECO:0000256" key="2">
    <source>
        <dbReference type="ARBA" id="ARBA00005073"/>
    </source>
</evidence>
<comment type="subcellular location">
    <subcellularLocation>
        <location evidence="11">Mitochondrion inner membrane</location>
    </subcellularLocation>
</comment>
<dbReference type="InterPro" id="IPR004572">
    <property type="entry name" value="Protoporphyrinogen_oxidase"/>
</dbReference>
<feature type="domain" description="Amine oxidase" evidence="12">
    <location>
        <begin position="14"/>
        <end position="436"/>
    </location>
</feature>
<dbReference type="SUPFAM" id="SSF51905">
    <property type="entry name" value="FAD/NAD(P)-binding domain"/>
    <property type="match status" value="1"/>
</dbReference>
<dbReference type="InterPro" id="IPR050464">
    <property type="entry name" value="Zeta_carotene_desat/Oxidored"/>
</dbReference>
<evidence type="ECO:0000256" key="9">
    <source>
        <dbReference type="ARBA" id="ARBA00023244"/>
    </source>
</evidence>
<dbReference type="Proteomes" id="UP000008370">
    <property type="component" value="Unassembled WGS sequence"/>
</dbReference>
<dbReference type="InParanoid" id="K5V4M0"/>
<dbReference type="EC" id="1.3.3.4" evidence="4 11"/>
<dbReference type="GO" id="GO:0004729">
    <property type="term" value="F:oxygen-dependent protoporphyrinogen oxidase activity"/>
    <property type="evidence" value="ECO:0007669"/>
    <property type="project" value="UniProtKB-UniRule"/>
</dbReference>
<evidence type="ECO:0000256" key="11">
    <source>
        <dbReference type="RuleBase" id="RU367069"/>
    </source>
</evidence>
<comment type="cofactor">
    <cofactor evidence="11">
        <name>FAD</name>
        <dbReference type="ChEBI" id="CHEBI:57692"/>
    </cofactor>
    <text evidence="11">Binds 1 FAD per subunit.</text>
</comment>
<reference evidence="13 14" key="1">
    <citation type="journal article" date="2012" name="BMC Genomics">
        <title>Comparative genomics of the white-rot fungi, Phanerochaete carnosa and P. chrysosporium, to elucidate the genetic basis of the distinct wood types they colonize.</title>
        <authorList>
            <person name="Suzuki H."/>
            <person name="MacDonald J."/>
            <person name="Syed K."/>
            <person name="Salamov A."/>
            <person name="Hori C."/>
            <person name="Aerts A."/>
            <person name="Henrissat B."/>
            <person name="Wiebenga A."/>
            <person name="vanKuyk P.A."/>
            <person name="Barry K."/>
            <person name="Lindquist E."/>
            <person name="LaButti K."/>
            <person name="Lapidus A."/>
            <person name="Lucas S."/>
            <person name="Coutinho P."/>
            <person name="Gong Y."/>
            <person name="Samejima M."/>
            <person name="Mahadevan R."/>
            <person name="Abou-Zaid M."/>
            <person name="de Vries R.P."/>
            <person name="Igarashi K."/>
            <person name="Yadav J.S."/>
            <person name="Grigoriev I.V."/>
            <person name="Master E.R."/>
        </authorList>
    </citation>
    <scope>NUCLEOTIDE SEQUENCE [LARGE SCALE GENOMIC DNA]</scope>
    <source>
        <strain evidence="13 14">HHB-10118-sp</strain>
    </source>
</reference>
<proteinExistence type="inferred from homology"/>
<dbReference type="KEGG" id="pco:PHACADRAFT_182091"/>
<dbReference type="EMBL" id="JH930470">
    <property type="protein sequence ID" value="EKM57571.1"/>
    <property type="molecule type" value="Genomic_DNA"/>
</dbReference>
<protein>
    <recommendedName>
        <fullName evidence="4 11">Protoporphyrinogen oxidase</fullName>
        <ecNumber evidence="4 11">1.3.3.4</ecNumber>
    </recommendedName>
</protein>
<dbReference type="UniPathway" id="UPA00251">
    <property type="reaction ID" value="UER00324"/>
</dbReference>
<evidence type="ECO:0000256" key="1">
    <source>
        <dbReference type="ARBA" id="ARBA00002600"/>
    </source>
</evidence>